<evidence type="ECO:0000313" key="7">
    <source>
        <dbReference type="EMBL" id="GAA1931779.1"/>
    </source>
</evidence>
<dbReference type="SUPFAM" id="SSF55811">
    <property type="entry name" value="Nudix"/>
    <property type="match status" value="1"/>
</dbReference>
<dbReference type="InterPro" id="IPR020084">
    <property type="entry name" value="NUDIX_hydrolase_CS"/>
</dbReference>
<sequence>MNLWLADVQEPDGRRYEHHVVRLRDVAVAALIDERQRVLMMWRHRFVTDVWGRELPMGLIEAGETPEEAARREAEEETGWRPATVKPLIYAQPANGISDSEHHVFRCEGTRCTGPPVERNEPDRIEWIPLAELRGMIDRREIVSSATLVGLAYLMVDEAAGQVSDRTGRQPVPGDERFPHAGPAQR</sequence>
<dbReference type="Proteomes" id="UP001501303">
    <property type="component" value="Unassembled WGS sequence"/>
</dbReference>
<dbReference type="CDD" id="cd03424">
    <property type="entry name" value="NUDIX_ADPRase_Nudt5_UGPPase_Nudt14"/>
    <property type="match status" value="1"/>
</dbReference>
<dbReference type="PRINTS" id="PR00502">
    <property type="entry name" value="NUDIXFAMILY"/>
</dbReference>
<dbReference type="InterPro" id="IPR020476">
    <property type="entry name" value="Nudix_hydrolase"/>
</dbReference>
<dbReference type="PANTHER" id="PTHR43046:SF14">
    <property type="entry name" value="MUTT_NUDIX FAMILY PROTEIN"/>
    <property type="match status" value="1"/>
</dbReference>
<name>A0ABN2PUD9_9ACTN</name>
<feature type="domain" description="Nudix hydrolase" evidence="6">
    <location>
        <begin position="22"/>
        <end position="150"/>
    </location>
</feature>
<gene>
    <name evidence="7" type="ORF">GCM10009716_43670</name>
</gene>
<comment type="cofactor">
    <cofactor evidence="1">
        <name>Mg(2+)</name>
        <dbReference type="ChEBI" id="CHEBI:18420"/>
    </cofactor>
</comment>
<comment type="caution">
    <text evidence="7">The sequence shown here is derived from an EMBL/GenBank/DDBJ whole genome shotgun (WGS) entry which is preliminary data.</text>
</comment>
<evidence type="ECO:0000256" key="1">
    <source>
        <dbReference type="ARBA" id="ARBA00001946"/>
    </source>
</evidence>
<evidence type="ECO:0000259" key="6">
    <source>
        <dbReference type="PROSITE" id="PS51462"/>
    </source>
</evidence>
<reference evidence="7 8" key="1">
    <citation type="journal article" date="2019" name="Int. J. Syst. Evol. Microbiol.">
        <title>The Global Catalogue of Microorganisms (GCM) 10K type strain sequencing project: providing services to taxonomists for standard genome sequencing and annotation.</title>
        <authorList>
            <consortium name="The Broad Institute Genomics Platform"/>
            <consortium name="The Broad Institute Genome Sequencing Center for Infectious Disease"/>
            <person name="Wu L."/>
            <person name="Ma J."/>
        </authorList>
    </citation>
    <scope>NUCLEOTIDE SEQUENCE [LARGE SCALE GENOMIC DNA]</scope>
    <source>
        <strain evidence="7 8">JCM 13581</strain>
    </source>
</reference>
<evidence type="ECO:0000256" key="4">
    <source>
        <dbReference type="RuleBase" id="RU003476"/>
    </source>
</evidence>
<dbReference type="InterPro" id="IPR015797">
    <property type="entry name" value="NUDIX_hydrolase-like_dom_sf"/>
</dbReference>
<dbReference type="GO" id="GO:0016787">
    <property type="term" value="F:hydrolase activity"/>
    <property type="evidence" value="ECO:0007669"/>
    <property type="project" value="UniProtKB-KW"/>
</dbReference>
<comment type="similarity">
    <text evidence="2 4">Belongs to the Nudix hydrolase family.</text>
</comment>
<protein>
    <submittedName>
        <fullName evidence="7">NUDIX hydrolase</fullName>
    </submittedName>
</protein>
<dbReference type="Pfam" id="PF00293">
    <property type="entry name" value="NUDIX"/>
    <property type="match status" value="1"/>
</dbReference>
<keyword evidence="8" id="KW-1185">Reference proteome</keyword>
<dbReference type="RefSeq" id="WP_344265462.1">
    <property type="nucleotide sequence ID" value="NZ_BAAAMJ010000068.1"/>
</dbReference>
<dbReference type="Gene3D" id="3.90.79.10">
    <property type="entry name" value="Nucleoside Triphosphate Pyrophosphohydrolase"/>
    <property type="match status" value="1"/>
</dbReference>
<accession>A0ABN2PUD9</accession>
<organism evidence="7 8">
    <name type="scientific">Streptomyces sodiiphilus</name>
    <dbReference type="NCBI Taxonomy" id="226217"/>
    <lineage>
        <taxon>Bacteria</taxon>
        <taxon>Bacillati</taxon>
        <taxon>Actinomycetota</taxon>
        <taxon>Actinomycetes</taxon>
        <taxon>Kitasatosporales</taxon>
        <taxon>Streptomycetaceae</taxon>
        <taxon>Streptomyces</taxon>
    </lineage>
</organism>
<dbReference type="PANTHER" id="PTHR43046">
    <property type="entry name" value="GDP-MANNOSE MANNOSYL HYDROLASE"/>
    <property type="match status" value="1"/>
</dbReference>
<evidence type="ECO:0000256" key="2">
    <source>
        <dbReference type="ARBA" id="ARBA00005582"/>
    </source>
</evidence>
<dbReference type="EMBL" id="BAAAMJ010000068">
    <property type="protein sequence ID" value="GAA1931779.1"/>
    <property type="molecule type" value="Genomic_DNA"/>
</dbReference>
<evidence type="ECO:0000313" key="8">
    <source>
        <dbReference type="Proteomes" id="UP001501303"/>
    </source>
</evidence>
<keyword evidence="3 4" id="KW-0378">Hydrolase</keyword>
<proteinExistence type="inferred from homology"/>
<evidence type="ECO:0000256" key="3">
    <source>
        <dbReference type="ARBA" id="ARBA00022801"/>
    </source>
</evidence>
<feature type="region of interest" description="Disordered" evidence="5">
    <location>
        <begin position="161"/>
        <end position="186"/>
    </location>
</feature>
<dbReference type="PROSITE" id="PS00893">
    <property type="entry name" value="NUDIX_BOX"/>
    <property type="match status" value="1"/>
</dbReference>
<dbReference type="InterPro" id="IPR000086">
    <property type="entry name" value="NUDIX_hydrolase_dom"/>
</dbReference>
<evidence type="ECO:0000256" key="5">
    <source>
        <dbReference type="SAM" id="MobiDB-lite"/>
    </source>
</evidence>
<dbReference type="PROSITE" id="PS51462">
    <property type="entry name" value="NUDIX"/>
    <property type="match status" value="1"/>
</dbReference>